<dbReference type="OrthoDB" id="5565224at2"/>
<sequence length="236" mass="26050">MNKSLITNLVALLLVIAGLLSPVYSNVLLSIGLFSLSGAITNWLAIHMLFEKVPFLYGSGVIPNQFEDFKSGIKNIIMLQFFTADNIKRFIQSEEESAKKTLDFTPVLDAVDYDNIFQKLIDAINASSLGAMLKMVGGSEALEPLRQPVSEKMRVALEEIAHSERFQTAIHQSLSTDKLGADISEHIETIVDARLDELTPEMVKNIIQHMIKKHLGWLVVWGGVLGGLIGLIASFI</sequence>
<evidence type="ECO:0000313" key="3">
    <source>
        <dbReference type="Proteomes" id="UP000185999"/>
    </source>
</evidence>
<reference evidence="3" key="1">
    <citation type="submission" date="2017-01" db="EMBL/GenBank/DDBJ databases">
        <authorList>
            <person name="Varghese N."/>
            <person name="Submissions S."/>
        </authorList>
    </citation>
    <scope>NUCLEOTIDE SEQUENCE [LARGE SCALE GENOMIC DNA]</scope>
    <source>
        <strain evidence="3">DSM 22306</strain>
    </source>
</reference>
<evidence type="ECO:0008006" key="4">
    <source>
        <dbReference type="Google" id="ProtNLM"/>
    </source>
</evidence>
<organism evidence="2 3">
    <name type="scientific">Neptunomonas antarctica</name>
    <dbReference type="NCBI Taxonomy" id="619304"/>
    <lineage>
        <taxon>Bacteria</taxon>
        <taxon>Pseudomonadati</taxon>
        <taxon>Pseudomonadota</taxon>
        <taxon>Gammaproteobacteria</taxon>
        <taxon>Oceanospirillales</taxon>
        <taxon>Oceanospirillaceae</taxon>
        <taxon>Neptunomonas</taxon>
    </lineage>
</organism>
<dbReference type="Pfam" id="PF04286">
    <property type="entry name" value="DUF445"/>
    <property type="match status" value="1"/>
</dbReference>
<dbReference type="EMBL" id="FTOE01000011">
    <property type="protein sequence ID" value="SIT01530.1"/>
    <property type="molecule type" value="Genomic_DNA"/>
</dbReference>
<dbReference type="InterPro" id="IPR007383">
    <property type="entry name" value="DUF445"/>
</dbReference>
<protein>
    <recommendedName>
        <fullName evidence="4">DUF445 domain-containing protein</fullName>
    </recommendedName>
</protein>
<dbReference type="STRING" id="619304.SAMN05421760_11116"/>
<gene>
    <name evidence="2" type="ORF">SAMN05421760_11116</name>
</gene>
<dbReference type="PANTHER" id="PTHR38568">
    <property type="entry name" value="DUF445 DOMAIN-CONTAINING PROTEIN-RELATED"/>
    <property type="match status" value="1"/>
</dbReference>
<evidence type="ECO:0000313" key="2">
    <source>
        <dbReference type="EMBL" id="SIT01530.1"/>
    </source>
</evidence>
<name>A0A1N7NT87_9GAMM</name>
<dbReference type="Proteomes" id="UP000185999">
    <property type="component" value="Unassembled WGS sequence"/>
</dbReference>
<proteinExistence type="predicted"/>
<keyword evidence="1" id="KW-0812">Transmembrane</keyword>
<evidence type="ECO:0000256" key="1">
    <source>
        <dbReference type="SAM" id="Phobius"/>
    </source>
</evidence>
<accession>A0A1N7NT87</accession>
<dbReference type="AlphaFoldDB" id="A0A1N7NT87"/>
<feature type="transmembrane region" description="Helical" evidence="1">
    <location>
        <begin position="215"/>
        <end position="235"/>
    </location>
</feature>
<keyword evidence="1" id="KW-1133">Transmembrane helix</keyword>
<keyword evidence="1" id="KW-0472">Membrane</keyword>
<dbReference type="PANTHER" id="PTHR38568:SF1">
    <property type="entry name" value="DUF445 DOMAIN-CONTAINING PROTEIN"/>
    <property type="match status" value="1"/>
</dbReference>
<keyword evidence="3" id="KW-1185">Reference proteome</keyword>